<evidence type="ECO:0000256" key="1">
    <source>
        <dbReference type="SAM" id="SignalP"/>
    </source>
</evidence>
<accession>A0AAE8N7G2</accession>
<dbReference type="GO" id="GO:0004622">
    <property type="term" value="F:phosphatidylcholine lysophospholipase activity"/>
    <property type="evidence" value="ECO:0007669"/>
    <property type="project" value="TreeGrafter"/>
</dbReference>
<feature type="signal peptide" evidence="1">
    <location>
        <begin position="1"/>
        <end position="17"/>
    </location>
</feature>
<sequence>MRFTQLAVGAFALLARAQNVRIMPLGDSITGSPGCWRALLWRSLQEANITNTDFVGTLPGQGCGFAYDGENEGHGGYLATNIASQGLLPGWLSASGGADVVMVHLGTNDVWSNIAPGVILGAFDTLVGQMRDSNPAVKILVAQIIPMAPSGCAECADRVVAFNAAIADWAPGASTAESPVTVVDCWTGFDDASMTGDGVHPNEAGNVQLASSWFGPLSEVIQSFA</sequence>
<dbReference type="Gene3D" id="3.40.50.1110">
    <property type="entry name" value="SGNH hydrolase"/>
    <property type="match status" value="1"/>
</dbReference>
<name>A0AAE8N7G2_9PEZI</name>
<dbReference type="EMBL" id="ONZQ02000017">
    <property type="protein sequence ID" value="SPO06844.1"/>
    <property type="molecule type" value="Genomic_DNA"/>
</dbReference>
<evidence type="ECO:0000313" key="4">
    <source>
        <dbReference type="Proteomes" id="UP001187682"/>
    </source>
</evidence>
<evidence type="ECO:0000313" key="3">
    <source>
        <dbReference type="EMBL" id="SPO06844.1"/>
    </source>
</evidence>
<dbReference type="Proteomes" id="UP001187682">
    <property type="component" value="Unassembled WGS sequence"/>
</dbReference>
<dbReference type="PANTHER" id="PTHR30383">
    <property type="entry name" value="THIOESTERASE 1/PROTEASE 1/LYSOPHOSPHOLIPASE L1"/>
    <property type="match status" value="1"/>
</dbReference>
<dbReference type="PANTHER" id="PTHR30383:SF2">
    <property type="entry name" value="CELLULOSE-BINDING PROTEIN"/>
    <property type="match status" value="1"/>
</dbReference>
<dbReference type="InterPro" id="IPR036514">
    <property type="entry name" value="SGNH_hydro_sf"/>
</dbReference>
<protein>
    <submittedName>
        <fullName evidence="3">Related to acetylxylan esterase</fullName>
    </submittedName>
</protein>
<dbReference type="CDD" id="cd01833">
    <property type="entry name" value="XynB_like"/>
    <property type="match status" value="1"/>
</dbReference>
<proteinExistence type="predicted"/>
<organism evidence="3 4">
    <name type="scientific">Cephalotrichum gorgonifer</name>
    <dbReference type="NCBI Taxonomy" id="2041049"/>
    <lineage>
        <taxon>Eukaryota</taxon>
        <taxon>Fungi</taxon>
        <taxon>Dikarya</taxon>
        <taxon>Ascomycota</taxon>
        <taxon>Pezizomycotina</taxon>
        <taxon>Sordariomycetes</taxon>
        <taxon>Hypocreomycetidae</taxon>
        <taxon>Microascales</taxon>
        <taxon>Microascaceae</taxon>
        <taxon>Cephalotrichum</taxon>
    </lineage>
</organism>
<gene>
    <name evidence="3" type="ORF">DNG_09538</name>
</gene>
<feature type="chain" id="PRO_5042108913" evidence="1">
    <location>
        <begin position="18"/>
        <end position="225"/>
    </location>
</feature>
<evidence type="ECO:0000259" key="2">
    <source>
        <dbReference type="Pfam" id="PF13472"/>
    </source>
</evidence>
<dbReference type="InterPro" id="IPR013830">
    <property type="entry name" value="SGNH_hydro"/>
</dbReference>
<keyword evidence="1" id="KW-0732">Signal</keyword>
<dbReference type="SUPFAM" id="SSF52266">
    <property type="entry name" value="SGNH hydrolase"/>
    <property type="match status" value="1"/>
</dbReference>
<dbReference type="Pfam" id="PF13472">
    <property type="entry name" value="Lipase_GDSL_2"/>
    <property type="match status" value="1"/>
</dbReference>
<keyword evidence="4" id="KW-1185">Reference proteome</keyword>
<comment type="caution">
    <text evidence="3">The sequence shown here is derived from an EMBL/GenBank/DDBJ whole genome shotgun (WGS) entry which is preliminary data.</text>
</comment>
<dbReference type="InterPro" id="IPR051532">
    <property type="entry name" value="Ester_Hydrolysis_Enzymes"/>
</dbReference>
<dbReference type="AlphaFoldDB" id="A0AAE8N7G2"/>
<reference evidence="3" key="1">
    <citation type="submission" date="2018-03" db="EMBL/GenBank/DDBJ databases">
        <authorList>
            <person name="Guldener U."/>
        </authorList>
    </citation>
    <scope>NUCLEOTIDE SEQUENCE</scope>
</reference>
<feature type="domain" description="SGNH hydrolase-type esterase" evidence="2">
    <location>
        <begin position="25"/>
        <end position="206"/>
    </location>
</feature>